<gene>
    <name evidence="3" type="ORF">PEVE_00026675</name>
</gene>
<protein>
    <submittedName>
        <fullName evidence="3">Uncharacterized protein</fullName>
    </submittedName>
</protein>
<organism evidence="3 4">
    <name type="scientific">Porites evermanni</name>
    <dbReference type="NCBI Taxonomy" id="104178"/>
    <lineage>
        <taxon>Eukaryota</taxon>
        <taxon>Metazoa</taxon>
        <taxon>Cnidaria</taxon>
        <taxon>Anthozoa</taxon>
        <taxon>Hexacorallia</taxon>
        <taxon>Scleractinia</taxon>
        <taxon>Fungiina</taxon>
        <taxon>Poritidae</taxon>
        <taxon>Porites</taxon>
    </lineage>
</organism>
<sequence>MKKTPLSSKLTSFSGQNKGKNDIVKSRNAGSPGSATRELRQVSSRNARVFSALSTPETQTQTGVNERRLQKCHLELEQLRRENSELKAELLFIRSLYKQLVEETPLEKFDERRVNLLKSQVIQLERQVLLQSSALQARQHIFLEVENKLLNLRETVQGLYPSDSSSNYVTVSHEYVQKLEYRIEELRIDLYKNKENTDCDDLCLPALYMGDFLKQSKGRPEEAVTLLDCCSGKVDHLNLKHVSRLESKLCKLYKNMVCLMESLQNHCSLTSVVVTSEHVAQPIRERLAGHVTAVSNMLRDCCEDLLGLSILYPAAPWPPLKKVIREDLTEENVMSHMPDLSRKKLQEVRSVVQAVMKTMSYLKHMLSLEIKILKEELSFHQQVYECQNDYVESLLSAVSEAYGVFEGNLIETLCKPLEETLTAYTELKDTASEGSLKRFLSVFKDNATQLSDAVESLKTHKQEDHEGVKALSEFHTHFVDSLQSITRKCVAKRDTLMKKLLEAKDNGMNKTTASTADNTSLNSPKHGQSEVS</sequence>
<feature type="compositionally biased region" description="Polar residues" evidence="2">
    <location>
        <begin position="508"/>
        <end position="532"/>
    </location>
</feature>
<name>A0ABN8M7N1_9CNID</name>
<dbReference type="Proteomes" id="UP001159427">
    <property type="component" value="Unassembled WGS sequence"/>
</dbReference>
<evidence type="ECO:0000256" key="2">
    <source>
        <dbReference type="SAM" id="MobiDB-lite"/>
    </source>
</evidence>
<keyword evidence="4" id="KW-1185">Reference proteome</keyword>
<comment type="caution">
    <text evidence="3">The sequence shown here is derived from an EMBL/GenBank/DDBJ whole genome shotgun (WGS) entry which is preliminary data.</text>
</comment>
<feature type="compositionally biased region" description="Polar residues" evidence="2">
    <location>
        <begin position="1"/>
        <end position="18"/>
    </location>
</feature>
<evidence type="ECO:0000313" key="4">
    <source>
        <dbReference type="Proteomes" id="UP001159427"/>
    </source>
</evidence>
<proteinExistence type="predicted"/>
<reference evidence="3 4" key="1">
    <citation type="submission" date="2022-05" db="EMBL/GenBank/DDBJ databases">
        <authorList>
            <consortium name="Genoscope - CEA"/>
            <person name="William W."/>
        </authorList>
    </citation>
    <scope>NUCLEOTIDE SEQUENCE [LARGE SCALE GENOMIC DNA]</scope>
</reference>
<feature type="coiled-coil region" evidence="1">
    <location>
        <begin position="69"/>
        <end position="96"/>
    </location>
</feature>
<dbReference type="EMBL" id="CALNXI010000362">
    <property type="protein sequence ID" value="CAH3025620.1"/>
    <property type="molecule type" value="Genomic_DNA"/>
</dbReference>
<evidence type="ECO:0000256" key="1">
    <source>
        <dbReference type="SAM" id="Coils"/>
    </source>
</evidence>
<accession>A0ABN8M7N1</accession>
<evidence type="ECO:0000313" key="3">
    <source>
        <dbReference type="EMBL" id="CAH3025620.1"/>
    </source>
</evidence>
<feature type="region of interest" description="Disordered" evidence="2">
    <location>
        <begin position="1"/>
        <end position="43"/>
    </location>
</feature>
<keyword evidence="1" id="KW-0175">Coiled coil</keyword>
<feature type="region of interest" description="Disordered" evidence="2">
    <location>
        <begin position="507"/>
        <end position="532"/>
    </location>
</feature>